<dbReference type="AlphaFoldDB" id="A0A3B0JMN8"/>
<evidence type="ECO:0000313" key="2">
    <source>
        <dbReference type="Proteomes" id="UP000268350"/>
    </source>
</evidence>
<accession>A0A3B0JMN8</accession>
<name>A0A3B0JMN8_DROGU</name>
<gene>
    <name evidence="1" type="ORF">DGUA_6G013937</name>
</gene>
<organism evidence="1 2">
    <name type="scientific">Drosophila guanche</name>
    <name type="common">Fruit fly</name>
    <dbReference type="NCBI Taxonomy" id="7266"/>
    <lineage>
        <taxon>Eukaryota</taxon>
        <taxon>Metazoa</taxon>
        <taxon>Ecdysozoa</taxon>
        <taxon>Arthropoda</taxon>
        <taxon>Hexapoda</taxon>
        <taxon>Insecta</taxon>
        <taxon>Pterygota</taxon>
        <taxon>Neoptera</taxon>
        <taxon>Endopterygota</taxon>
        <taxon>Diptera</taxon>
        <taxon>Brachycera</taxon>
        <taxon>Muscomorpha</taxon>
        <taxon>Ephydroidea</taxon>
        <taxon>Drosophilidae</taxon>
        <taxon>Drosophila</taxon>
        <taxon>Sophophora</taxon>
    </lineage>
</organism>
<dbReference type="OrthoDB" id="7872733at2759"/>
<dbReference type="STRING" id="7266.A0A3B0JMN8"/>
<dbReference type="EMBL" id="OUUW01000006">
    <property type="protein sequence ID" value="SPP82123.1"/>
    <property type="molecule type" value="Genomic_DNA"/>
</dbReference>
<keyword evidence="2" id="KW-1185">Reference proteome</keyword>
<dbReference type="Proteomes" id="UP000268350">
    <property type="component" value="Unassembled WGS sequence"/>
</dbReference>
<reference evidence="2" key="1">
    <citation type="submission" date="2018-01" db="EMBL/GenBank/DDBJ databases">
        <authorList>
            <person name="Alioto T."/>
            <person name="Alioto T."/>
        </authorList>
    </citation>
    <scope>NUCLEOTIDE SEQUENCE [LARGE SCALE GENOMIC DNA]</scope>
</reference>
<sequence length="220" mass="23688">MKCICIHWKHFHPSNTFCVCGRNSRNRSFNLMKSAIRQILSMPMPMQKLKLHLQLQLQFSQKSVHYFVCFCVSCRASSTNNGDIGGEGGGAKEPPSNNQWTMLMPVLEYSYNRHIAKIPNCKMRRMTLKAASMRMLLPLLFLQLLLLPCQAVDPAASGGGATGGVGAAAGAVAGSNSLNGGPAGGTLSANLTELGSPGVYNSTNGYNANCNICSIWRICS</sequence>
<protein>
    <submittedName>
        <fullName evidence="1">Uncharacterized protein</fullName>
    </submittedName>
</protein>
<proteinExistence type="predicted"/>
<evidence type="ECO:0000313" key="1">
    <source>
        <dbReference type="EMBL" id="SPP82123.1"/>
    </source>
</evidence>